<evidence type="ECO:0000313" key="3">
    <source>
        <dbReference type="RefSeq" id="XP_023176228.1"/>
    </source>
</evidence>
<feature type="transmembrane region" description="Helical" evidence="1">
    <location>
        <begin position="63"/>
        <end position="84"/>
    </location>
</feature>
<dbReference type="OrthoDB" id="7988943at2759"/>
<feature type="transmembrane region" description="Helical" evidence="1">
    <location>
        <begin position="160"/>
        <end position="177"/>
    </location>
</feature>
<gene>
    <name evidence="3" type="primary">LOC111603027</name>
</gene>
<dbReference type="RefSeq" id="XP_023176228.1">
    <property type="nucleotide sequence ID" value="XM_023320460.1"/>
</dbReference>
<dbReference type="AlphaFoldDB" id="A0A6J1M585"/>
<sequence>MCPLIRQHVSAGAPIRELFHVIPKLHFGKYGLARNSSVFVEPSVPWTDNPSIVFSSTALKHHWGAIPIILITAIGFSLELLAILRLAATRDDVWYTNGSAACEFIETRRGYQVPIRKFVVFNQKYQNPPGLLAAIQGDVDGPEYCPPGDKCEKKGVNAKILAAHAVVGIAAMCAIFAF</sequence>
<reference evidence="3" key="1">
    <citation type="submission" date="2025-08" db="UniProtKB">
        <authorList>
            <consortium name="RefSeq"/>
        </authorList>
    </citation>
    <scope>IDENTIFICATION</scope>
    <source>
        <strain evidence="3">15085-1641.00</strain>
        <tissue evidence="3">Whole body</tissue>
    </source>
</reference>
<dbReference type="KEGG" id="dhe:111603027"/>
<keyword evidence="1" id="KW-0472">Membrane</keyword>
<keyword evidence="2" id="KW-1185">Reference proteome</keyword>
<dbReference type="Proteomes" id="UP000504633">
    <property type="component" value="Unplaced"/>
</dbReference>
<proteinExistence type="predicted"/>
<dbReference type="GeneID" id="111603027"/>
<keyword evidence="1" id="KW-0812">Transmembrane</keyword>
<evidence type="ECO:0000313" key="2">
    <source>
        <dbReference type="Proteomes" id="UP000504633"/>
    </source>
</evidence>
<dbReference type="OMA" id="PIRKFMV"/>
<organism evidence="2 3">
    <name type="scientific">Drosophila hydei</name>
    <name type="common">Fruit fly</name>
    <dbReference type="NCBI Taxonomy" id="7224"/>
    <lineage>
        <taxon>Eukaryota</taxon>
        <taxon>Metazoa</taxon>
        <taxon>Ecdysozoa</taxon>
        <taxon>Arthropoda</taxon>
        <taxon>Hexapoda</taxon>
        <taxon>Insecta</taxon>
        <taxon>Pterygota</taxon>
        <taxon>Neoptera</taxon>
        <taxon>Endopterygota</taxon>
        <taxon>Diptera</taxon>
        <taxon>Brachycera</taxon>
        <taxon>Muscomorpha</taxon>
        <taxon>Ephydroidea</taxon>
        <taxon>Drosophilidae</taxon>
        <taxon>Drosophila</taxon>
    </lineage>
</organism>
<protein>
    <submittedName>
        <fullName evidence="3">Uncharacterized protein LOC111603027</fullName>
    </submittedName>
</protein>
<evidence type="ECO:0000256" key="1">
    <source>
        <dbReference type="SAM" id="Phobius"/>
    </source>
</evidence>
<keyword evidence="1" id="KW-1133">Transmembrane helix</keyword>
<name>A0A6J1M585_DROHY</name>
<accession>A0A6J1M585</accession>